<accession>A0A2T9Z090</accession>
<dbReference type="AlphaFoldDB" id="A0A2T9Z090"/>
<organism evidence="3 4">
    <name type="scientific">Smittium simulii</name>
    <dbReference type="NCBI Taxonomy" id="133385"/>
    <lineage>
        <taxon>Eukaryota</taxon>
        <taxon>Fungi</taxon>
        <taxon>Fungi incertae sedis</taxon>
        <taxon>Zoopagomycota</taxon>
        <taxon>Kickxellomycotina</taxon>
        <taxon>Harpellomycetes</taxon>
        <taxon>Harpellales</taxon>
        <taxon>Legeriomycetaceae</taxon>
        <taxon>Smittium</taxon>
    </lineage>
</organism>
<evidence type="ECO:0000313" key="3">
    <source>
        <dbReference type="EMBL" id="PVU98022.1"/>
    </source>
</evidence>
<feature type="coiled-coil region" evidence="1">
    <location>
        <begin position="102"/>
        <end position="157"/>
    </location>
</feature>
<sequence>MNFINSQTLQNYQVSLLELKHILDHVYCFSRGTLGLPLTDTTKNCLLELTKVKYSATSLRNIKLIKETYGMCLPERVEQSNNSKSNIQYKNFNPQLADDTSLNELKLEIKQKDNKISALEEQLDEQMRDIQDLEEEMRENQRQIFELRENIRQKKLKKYTEASDIAGLKRNSSLLSRSIRRGQRTTLNKRNSIYIRHSNTQYAKSSAEMFDLASAINDNSKRDSQNSSITDKYDGSFCHEEPYQKSSSYSKTYNADTKPISILLNSNEKTNKALNTQPKYNNESANVDRKVSVKFAKASEPESLSNQLSIIKNNSIDSFESICMPNIQINDSNLLQRNSISSSSNKPEVYSKKSNNKTSGSLMNKLAKLKLK</sequence>
<keyword evidence="1" id="KW-0175">Coiled coil</keyword>
<reference evidence="3 4" key="1">
    <citation type="journal article" date="2018" name="MBio">
        <title>Comparative Genomics Reveals the Core Gene Toolbox for the Fungus-Insect Symbiosis.</title>
        <authorList>
            <person name="Wang Y."/>
            <person name="Stata M."/>
            <person name="Wang W."/>
            <person name="Stajich J.E."/>
            <person name="White M.M."/>
            <person name="Moncalvo J.M."/>
        </authorList>
    </citation>
    <scope>NUCLEOTIDE SEQUENCE [LARGE SCALE GENOMIC DNA]</scope>
    <source>
        <strain evidence="3 4">SWE-8-4</strain>
    </source>
</reference>
<protein>
    <submittedName>
        <fullName evidence="3">Uncharacterized protein</fullName>
    </submittedName>
</protein>
<evidence type="ECO:0000256" key="2">
    <source>
        <dbReference type="SAM" id="MobiDB-lite"/>
    </source>
</evidence>
<proteinExistence type="predicted"/>
<comment type="caution">
    <text evidence="3">The sequence shown here is derived from an EMBL/GenBank/DDBJ whole genome shotgun (WGS) entry which is preliminary data.</text>
</comment>
<gene>
    <name evidence="3" type="ORF">BB561_000152</name>
</gene>
<dbReference type="OrthoDB" id="5599404at2759"/>
<feature type="region of interest" description="Disordered" evidence="2">
    <location>
        <begin position="218"/>
        <end position="237"/>
    </location>
</feature>
<name>A0A2T9Z090_9FUNG</name>
<feature type="compositionally biased region" description="Polar residues" evidence="2">
    <location>
        <begin position="338"/>
        <end position="362"/>
    </location>
</feature>
<dbReference type="EMBL" id="MBFR01000004">
    <property type="protein sequence ID" value="PVU98022.1"/>
    <property type="molecule type" value="Genomic_DNA"/>
</dbReference>
<evidence type="ECO:0000256" key="1">
    <source>
        <dbReference type="SAM" id="Coils"/>
    </source>
</evidence>
<dbReference type="Proteomes" id="UP000245383">
    <property type="component" value="Unassembled WGS sequence"/>
</dbReference>
<feature type="region of interest" description="Disordered" evidence="2">
    <location>
        <begin position="338"/>
        <end position="372"/>
    </location>
</feature>
<evidence type="ECO:0000313" key="4">
    <source>
        <dbReference type="Proteomes" id="UP000245383"/>
    </source>
</evidence>
<keyword evidence="4" id="KW-1185">Reference proteome</keyword>